<dbReference type="InterPro" id="IPR013783">
    <property type="entry name" value="Ig-like_fold"/>
</dbReference>
<dbReference type="Proteomes" id="UP000461730">
    <property type="component" value="Unassembled WGS sequence"/>
</dbReference>
<proteinExistence type="predicted"/>
<evidence type="ECO:0000313" key="2">
    <source>
        <dbReference type="EMBL" id="MVT10355.1"/>
    </source>
</evidence>
<dbReference type="AlphaFoldDB" id="A0A7K1U8N8"/>
<feature type="domain" description="DUF5013" evidence="1">
    <location>
        <begin position="244"/>
        <end position="356"/>
    </location>
</feature>
<dbReference type="Pfam" id="PF16389">
    <property type="entry name" value="DUF4998"/>
    <property type="match status" value="1"/>
</dbReference>
<organism evidence="2 3">
    <name type="scientific">Chitinophaga tropicalis</name>
    <dbReference type="NCBI Taxonomy" id="2683588"/>
    <lineage>
        <taxon>Bacteria</taxon>
        <taxon>Pseudomonadati</taxon>
        <taxon>Bacteroidota</taxon>
        <taxon>Chitinophagia</taxon>
        <taxon>Chitinophagales</taxon>
        <taxon>Chitinophagaceae</taxon>
        <taxon>Chitinophaga</taxon>
    </lineage>
</organism>
<reference evidence="2 3" key="1">
    <citation type="submission" date="2019-12" db="EMBL/GenBank/DDBJ databases">
        <title>Chitinophaga sp. strain ysch24 (GDMCC 1.1355), whole genome shotgun sequence.</title>
        <authorList>
            <person name="Zhang X."/>
        </authorList>
    </citation>
    <scope>NUCLEOTIDE SEQUENCE [LARGE SCALE GENOMIC DNA]</scope>
    <source>
        <strain evidence="3">ysch24</strain>
    </source>
</reference>
<accession>A0A7K1U8N8</accession>
<evidence type="ECO:0000313" key="3">
    <source>
        <dbReference type="Proteomes" id="UP000461730"/>
    </source>
</evidence>
<dbReference type="Gene3D" id="2.60.40.10">
    <property type="entry name" value="Immunoglobulins"/>
    <property type="match status" value="1"/>
</dbReference>
<comment type="caution">
    <text evidence="2">The sequence shown here is derived from an EMBL/GenBank/DDBJ whole genome shotgun (WGS) entry which is preliminary data.</text>
</comment>
<dbReference type="InterPro" id="IPR032181">
    <property type="entry name" value="DUF5013"/>
</dbReference>
<dbReference type="Pfam" id="PF16405">
    <property type="entry name" value="DUF5013"/>
    <property type="match status" value="1"/>
</dbReference>
<sequence length="399" mass="44261">MKGFNKSNKDFFTLTLLGCLIIAGCKKLDTDYRKFLEGKEIVYPGGPSDVVVSPGYKRVQFTWTPGTDPTVSKYMIYWNNYTDSVSFDVPDGKLEQFTGGEISNIAEGTYFFTIYALDKQNNKSKTIIINNVNVYGDLYLGGLVNRTIKSTDLDTDNVIKVTFNDLTDSTNISTEVNYTSSSGEKKIISLGPEQSIFSISDWQVGTSVVYRSSYKPQPQSLDTFYVHSYDTLQIKQDITAQYLKNTSQPFLSVQSNNRFRDPLYWIVNAPVQNHNNMGGWGSDNNTVLCMESGWGASDIINGKIYQSVVLPAGIYSFLADLGPYGYGSSLVRIVAKEGTTLPDFDGDQVPGALGIADLALKSITFVVPQAGPVALGFLVKMQGNQYWRVTGVRLLRHFK</sequence>
<dbReference type="EMBL" id="WRXN01000008">
    <property type="protein sequence ID" value="MVT10355.1"/>
    <property type="molecule type" value="Genomic_DNA"/>
</dbReference>
<dbReference type="PROSITE" id="PS51257">
    <property type="entry name" value="PROKAR_LIPOPROTEIN"/>
    <property type="match status" value="1"/>
</dbReference>
<name>A0A7K1U8N8_9BACT</name>
<keyword evidence="3" id="KW-1185">Reference proteome</keyword>
<protein>
    <submittedName>
        <fullName evidence="2">DUF5013 domain-containing protein</fullName>
    </submittedName>
</protein>
<gene>
    <name evidence="2" type="ORF">GO493_18930</name>
</gene>
<evidence type="ECO:0000259" key="1">
    <source>
        <dbReference type="Pfam" id="PF16405"/>
    </source>
</evidence>